<dbReference type="OrthoDB" id="296386at2759"/>
<evidence type="ECO:0000313" key="10">
    <source>
        <dbReference type="Proteomes" id="UP000252519"/>
    </source>
</evidence>
<protein>
    <recommendedName>
        <fullName evidence="6">Anoctamin</fullName>
    </recommendedName>
</protein>
<evidence type="ECO:0000256" key="3">
    <source>
        <dbReference type="ARBA" id="ARBA00022692"/>
    </source>
</evidence>
<gene>
    <name evidence="9" type="ORF">ANCCAN_08303</name>
</gene>
<evidence type="ECO:0000313" key="9">
    <source>
        <dbReference type="EMBL" id="RCN45646.1"/>
    </source>
</evidence>
<comment type="caution">
    <text evidence="6">Lacks conserved residue(s) required for the propagation of feature annotation.</text>
</comment>
<sequence>MVDMMRAPCGGLTLQVAPKKMKIPEGMAIVPRLISTNLIENVLPLHSAEFLKHLQQKWVLSVDEQPLDEIRDYFGTEIAMYFSWLGHMTTALWFPALLGLLMYFFVGFTFKTTQKCDTTQPTTQLFSDICFVLFAFFNCVWSTAYLESWKRKQAELAFKWGTYDTNCDSYLQDPRPQFRGEYFAPNPVSGRVEPYYPPWKHAIVRYGITYPLTVLCVILMFVMTLVVFQVQDAADFYFGESFLLCWLCYLPMIVYALMIVISDKLYRQLALFLNDLENYRTDDEYEDFLISKIVIFQFVTAFGSLFYIAFYLKDMKRLQETLATLLITRQITQNVMETAVPFLMEKVKLSQLTYKMTKSMSDTTLRRHVEEVRRRNFPPGKDFKGGQQRAHFSLGSSSNEGLRRRFSQRRMAGKENELHLLENLNQTLVTDELHLRSTRLPLPEFKPSDSRAPELSQAELESLMTVYDRPLDDYLEMFIQFGYVLLFSPAFPLAALCAVVNNVVEIRVDAFKLCNTVQRPFGRQVKDIGAWQKAMELLGMIGVMVNCALIGQSGLVQRIWPDLSWGGQVSGFFFWKQRPLTLTN</sequence>
<comment type="caution">
    <text evidence="9">The sequence shown here is derived from an EMBL/GenBank/DDBJ whole genome shotgun (WGS) entry which is preliminary data.</text>
</comment>
<feature type="region of interest" description="Disordered" evidence="7">
    <location>
        <begin position="376"/>
        <end position="402"/>
    </location>
</feature>
<feature type="transmembrane region" description="Helical" evidence="6">
    <location>
        <begin position="242"/>
        <end position="261"/>
    </location>
</feature>
<keyword evidence="10" id="KW-1185">Reference proteome</keyword>
<feature type="transmembrane region" description="Helical" evidence="6">
    <location>
        <begin position="92"/>
        <end position="113"/>
    </location>
</feature>
<dbReference type="InterPro" id="IPR049452">
    <property type="entry name" value="Anoctamin_TM"/>
</dbReference>
<evidence type="ECO:0000256" key="4">
    <source>
        <dbReference type="ARBA" id="ARBA00022989"/>
    </source>
</evidence>
<evidence type="ECO:0000256" key="2">
    <source>
        <dbReference type="ARBA" id="ARBA00009671"/>
    </source>
</evidence>
<name>A0A368GMN5_ANCCA</name>
<dbReference type="STRING" id="29170.A0A368GMN5"/>
<dbReference type="InterPro" id="IPR007632">
    <property type="entry name" value="Anoctamin"/>
</dbReference>
<keyword evidence="5 6" id="KW-0472">Membrane</keyword>
<keyword evidence="4 6" id="KW-1133">Transmembrane helix</keyword>
<dbReference type="EMBL" id="JOJR01000096">
    <property type="protein sequence ID" value="RCN45646.1"/>
    <property type="molecule type" value="Genomic_DNA"/>
</dbReference>
<dbReference type="AlphaFoldDB" id="A0A368GMN5"/>
<dbReference type="GO" id="GO:0005254">
    <property type="term" value="F:chloride channel activity"/>
    <property type="evidence" value="ECO:0007669"/>
    <property type="project" value="TreeGrafter"/>
</dbReference>
<keyword evidence="3 6" id="KW-0812">Transmembrane</keyword>
<reference evidence="9 10" key="1">
    <citation type="submission" date="2014-10" db="EMBL/GenBank/DDBJ databases">
        <title>Draft genome of the hookworm Ancylostoma caninum.</title>
        <authorList>
            <person name="Mitreva M."/>
        </authorList>
    </citation>
    <scope>NUCLEOTIDE SEQUENCE [LARGE SCALE GENOMIC DNA]</scope>
    <source>
        <strain evidence="9 10">Baltimore</strain>
    </source>
</reference>
<dbReference type="GO" id="GO:0005886">
    <property type="term" value="C:plasma membrane"/>
    <property type="evidence" value="ECO:0007669"/>
    <property type="project" value="TreeGrafter"/>
</dbReference>
<dbReference type="Pfam" id="PF04547">
    <property type="entry name" value="Anoctamin"/>
    <property type="match status" value="1"/>
</dbReference>
<feature type="transmembrane region" description="Helical" evidence="6">
    <location>
        <begin position="208"/>
        <end position="230"/>
    </location>
</feature>
<dbReference type="Proteomes" id="UP000252519">
    <property type="component" value="Unassembled WGS sequence"/>
</dbReference>
<evidence type="ECO:0000256" key="6">
    <source>
        <dbReference type="RuleBase" id="RU280814"/>
    </source>
</evidence>
<evidence type="ECO:0000256" key="1">
    <source>
        <dbReference type="ARBA" id="ARBA00004141"/>
    </source>
</evidence>
<dbReference type="PANTHER" id="PTHR12308">
    <property type="entry name" value="ANOCTAMIN"/>
    <property type="match status" value="1"/>
</dbReference>
<feature type="transmembrane region" description="Helical" evidence="6">
    <location>
        <begin position="125"/>
        <end position="146"/>
    </location>
</feature>
<feature type="domain" description="Anoctamin transmembrane" evidence="8">
    <location>
        <begin position="70"/>
        <end position="552"/>
    </location>
</feature>
<comment type="subcellular location">
    <subcellularLocation>
        <location evidence="1 6">Membrane</location>
        <topology evidence="1 6">Multi-pass membrane protein</topology>
    </subcellularLocation>
</comment>
<proteinExistence type="inferred from homology"/>
<organism evidence="9 10">
    <name type="scientific">Ancylostoma caninum</name>
    <name type="common">Dog hookworm</name>
    <dbReference type="NCBI Taxonomy" id="29170"/>
    <lineage>
        <taxon>Eukaryota</taxon>
        <taxon>Metazoa</taxon>
        <taxon>Ecdysozoa</taxon>
        <taxon>Nematoda</taxon>
        <taxon>Chromadorea</taxon>
        <taxon>Rhabditida</taxon>
        <taxon>Rhabditina</taxon>
        <taxon>Rhabditomorpha</taxon>
        <taxon>Strongyloidea</taxon>
        <taxon>Ancylostomatidae</taxon>
        <taxon>Ancylostomatinae</taxon>
        <taxon>Ancylostoma</taxon>
    </lineage>
</organism>
<accession>A0A368GMN5</accession>
<comment type="similarity">
    <text evidence="2 6">Belongs to the anoctamin family.</text>
</comment>
<dbReference type="PANTHER" id="PTHR12308:SF51">
    <property type="entry name" value="ANOCTAMIN-8"/>
    <property type="match status" value="1"/>
</dbReference>
<evidence type="ECO:0000256" key="5">
    <source>
        <dbReference type="ARBA" id="ARBA00023136"/>
    </source>
</evidence>
<evidence type="ECO:0000256" key="7">
    <source>
        <dbReference type="SAM" id="MobiDB-lite"/>
    </source>
</evidence>
<feature type="transmembrane region" description="Helical" evidence="6">
    <location>
        <begin position="289"/>
        <end position="312"/>
    </location>
</feature>
<evidence type="ECO:0000259" key="8">
    <source>
        <dbReference type="Pfam" id="PF04547"/>
    </source>
</evidence>